<dbReference type="NCBIfam" id="TIGR03951">
    <property type="entry name" value="Fe_III_red_FhuF"/>
    <property type="match status" value="1"/>
</dbReference>
<evidence type="ECO:0000313" key="4">
    <source>
        <dbReference type="Proteomes" id="UP000186002"/>
    </source>
</evidence>
<dbReference type="GO" id="GO:0051537">
    <property type="term" value="F:2 iron, 2 sulfur cluster binding"/>
    <property type="evidence" value="ECO:0007669"/>
    <property type="project" value="InterPro"/>
</dbReference>
<dbReference type="PRINTS" id="PR01714">
    <property type="entry name" value="2FE2SRDCTASE"/>
</dbReference>
<dbReference type="InterPro" id="IPR008090">
    <property type="entry name" value="Fe_iron_reduct"/>
</dbReference>
<gene>
    <name evidence="3" type="ORF">SAMN05444272_2517</name>
</gene>
<sequence length="261" mass="28293">MAAPEHRPGELVDLTDFAGSLFHGPAAHLASRFEAAPAIQGDISCIRMLDPKGLTDILETYRAGKLPTSDRRAIASFWSQWYFGFMIPPLLMLSHAAGTRIPANPGRLTFRHDGKGQPFSFKLIQPSATASEPDDSPFDLMHELVDNHLAPLVFSLAARSGASAKVFWMNAAVAIDYTCDVLLDGKAPAFKAVTQAPTRPDGGRNPLFGPYRPSGSELTRTRRVCCLRYLLEGVDRCPDCSLMPASGKTERPVVPGAGRTD</sequence>
<dbReference type="Proteomes" id="UP000186002">
    <property type="component" value="Unassembled WGS sequence"/>
</dbReference>
<evidence type="ECO:0000259" key="2">
    <source>
        <dbReference type="Pfam" id="PF11575"/>
    </source>
</evidence>
<dbReference type="Pfam" id="PF06276">
    <property type="entry name" value="FhuF"/>
    <property type="match status" value="1"/>
</dbReference>
<keyword evidence="4" id="KW-1185">Reference proteome</keyword>
<proteinExistence type="predicted"/>
<dbReference type="InterPro" id="IPR024726">
    <property type="entry name" value="FhuF_C"/>
</dbReference>
<dbReference type="STRING" id="735517.SAMN05444272_2517"/>
<dbReference type="OrthoDB" id="6195577at2"/>
<reference evidence="3 4" key="1">
    <citation type="submission" date="2016-11" db="EMBL/GenBank/DDBJ databases">
        <authorList>
            <person name="Jaros S."/>
            <person name="Januszkiewicz K."/>
            <person name="Wedrychowicz H."/>
        </authorList>
    </citation>
    <scope>NUCLEOTIDE SEQUENCE [LARGE SCALE GENOMIC DNA]</scope>
    <source>
        <strain evidence="3 4">DSM 22153</strain>
    </source>
</reference>
<feature type="domain" description="Ferric siderophore reductase C-terminal" evidence="2">
    <location>
        <begin position="222"/>
        <end position="240"/>
    </location>
</feature>
<dbReference type="InterPro" id="IPR022770">
    <property type="entry name" value="IucA/IucC-like_C"/>
</dbReference>
<dbReference type="Pfam" id="PF11575">
    <property type="entry name" value="FhuF_C"/>
    <property type="match status" value="1"/>
</dbReference>
<feature type="domain" description="Aerobactin siderophore biosynthesis IucA/IucC-like C-terminal" evidence="1">
    <location>
        <begin position="76"/>
        <end position="210"/>
    </location>
</feature>
<dbReference type="GO" id="GO:0003824">
    <property type="term" value="F:catalytic activity"/>
    <property type="evidence" value="ECO:0007669"/>
    <property type="project" value="UniProtKB-ARBA"/>
</dbReference>
<accession>A0A1M7IFN6</accession>
<dbReference type="EMBL" id="FRBW01000002">
    <property type="protein sequence ID" value="SHM39393.1"/>
    <property type="molecule type" value="Genomic_DNA"/>
</dbReference>
<organism evidence="3 4">
    <name type="scientific">Roseibium suaedae</name>
    <dbReference type="NCBI Taxonomy" id="735517"/>
    <lineage>
        <taxon>Bacteria</taxon>
        <taxon>Pseudomonadati</taxon>
        <taxon>Pseudomonadota</taxon>
        <taxon>Alphaproteobacteria</taxon>
        <taxon>Hyphomicrobiales</taxon>
        <taxon>Stappiaceae</taxon>
        <taxon>Roseibium</taxon>
    </lineage>
</organism>
<evidence type="ECO:0000259" key="1">
    <source>
        <dbReference type="Pfam" id="PF06276"/>
    </source>
</evidence>
<evidence type="ECO:0000313" key="3">
    <source>
        <dbReference type="EMBL" id="SHM39393.1"/>
    </source>
</evidence>
<name>A0A1M7IFN6_9HYPH</name>
<protein>
    <submittedName>
        <fullName evidence="3">Ferric iron reductase protein FhuF</fullName>
    </submittedName>
</protein>
<dbReference type="RefSeq" id="WP_073013513.1">
    <property type="nucleotide sequence ID" value="NZ_FRBW01000002.1"/>
</dbReference>
<dbReference type="AlphaFoldDB" id="A0A1M7IFN6"/>